<evidence type="ECO:0000259" key="6">
    <source>
        <dbReference type="PROSITE" id="PS51186"/>
    </source>
</evidence>
<dbReference type="InterPro" id="IPR016181">
    <property type="entry name" value="Acyl_CoA_acyltransferase"/>
</dbReference>
<organism evidence="7 8">
    <name type="scientific">Gloeothece verrucosa (strain PCC 7822)</name>
    <name type="common">Cyanothece sp. (strain PCC 7822)</name>
    <dbReference type="NCBI Taxonomy" id="497965"/>
    <lineage>
        <taxon>Bacteria</taxon>
        <taxon>Bacillati</taxon>
        <taxon>Cyanobacteriota</taxon>
        <taxon>Cyanophyceae</taxon>
        <taxon>Oscillatoriophycideae</taxon>
        <taxon>Chroococcales</taxon>
        <taxon>Aphanothecaceae</taxon>
        <taxon>Gloeothece</taxon>
        <taxon>Gloeothece verrucosa</taxon>
    </lineage>
</organism>
<reference evidence="8" key="1">
    <citation type="journal article" date="2011" name="MBio">
        <title>Novel metabolic attributes of the genus Cyanothece, comprising a group of unicellular nitrogen-fixing Cyanobacteria.</title>
        <authorList>
            <person name="Bandyopadhyay A."/>
            <person name="Elvitigala T."/>
            <person name="Welsh E."/>
            <person name="Stockel J."/>
            <person name="Liberton M."/>
            <person name="Min H."/>
            <person name="Sherman L.A."/>
            <person name="Pakrasi H.B."/>
        </authorList>
    </citation>
    <scope>NUCLEOTIDE SEQUENCE [LARGE SCALE GENOMIC DNA]</scope>
    <source>
        <strain evidence="8">PCC 7822</strain>
        <plasmid evidence="8">Cy782205</plasmid>
    </source>
</reference>
<keyword evidence="2" id="KW-1277">Toxin-antitoxin system</keyword>
<dbReference type="PANTHER" id="PTHR36449:SF1">
    <property type="entry name" value="ACETYLTRANSFERASE"/>
    <property type="match status" value="1"/>
</dbReference>
<accession>E0UNY8</accession>
<evidence type="ECO:0000256" key="2">
    <source>
        <dbReference type="ARBA" id="ARBA00022649"/>
    </source>
</evidence>
<evidence type="ECO:0000256" key="5">
    <source>
        <dbReference type="ARBA" id="ARBA00049880"/>
    </source>
</evidence>
<dbReference type="Pfam" id="PF13508">
    <property type="entry name" value="Acetyltransf_7"/>
    <property type="match status" value="1"/>
</dbReference>
<evidence type="ECO:0000256" key="4">
    <source>
        <dbReference type="ARBA" id="ARBA00023315"/>
    </source>
</evidence>
<dbReference type="OrthoDB" id="9799147at2"/>
<dbReference type="GO" id="GO:0016747">
    <property type="term" value="F:acyltransferase activity, transferring groups other than amino-acyl groups"/>
    <property type="evidence" value="ECO:0007669"/>
    <property type="project" value="InterPro"/>
</dbReference>
<gene>
    <name evidence="7" type="ordered locus">Cyan7822_6657</name>
</gene>
<name>E0UNY8_GLOV7</name>
<keyword evidence="7" id="KW-0614">Plasmid</keyword>
<keyword evidence="3 7" id="KW-0808">Transferase</keyword>
<dbReference type="PANTHER" id="PTHR36449">
    <property type="entry name" value="ACETYLTRANSFERASE-RELATED"/>
    <property type="match status" value="1"/>
</dbReference>
<feature type="domain" description="N-acetyltransferase" evidence="6">
    <location>
        <begin position="2"/>
        <end position="158"/>
    </location>
</feature>
<evidence type="ECO:0000313" key="7">
    <source>
        <dbReference type="EMBL" id="ADN18668.1"/>
    </source>
</evidence>
<comment type="catalytic activity">
    <reaction evidence="5">
        <text>glycyl-tRNA(Gly) + acetyl-CoA = N-acetylglycyl-tRNA(Gly) + CoA + H(+)</text>
        <dbReference type="Rhea" id="RHEA:81867"/>
        <dbReference type="Rhea" id="RHEA-COMP:9683"/>
        <dbReference type="Rhea" id="RHEA-COMP:19766"/>
        <dbReference type="ChEBI" id="CHEBI:15378"/>
        <dbReference type="ChEBI" id="CHEBI:57287"/>
        <dbReference type="ChEBI" id="CHEBI:57288"/>
        <dbReference type="ChEBI" id="CHEBI:78522"/>
        <dbReference type="ChEBI" id="CHEBI:232036"/>
    </reaction>
</comment>
<dbReference type="InterPro" id="IPR000182">
    <property type="entry name" value="GNAT_dom"/>
</dbReference>
<evidence type="ECO:0000313" key="8">
    <source>
        <dbReference type="Proteomes" id="UP000008206"/>
    </source>
</evidence>
<protein>
    <submittedName>
        <fullName evidence="7">GCN5-related N-acetyltransferase</fullName>
    </submittedName>
</protein>
<dbReference type="KEGG" id="cyj:Cyan7822_6657"/>
<dbReference type="Gene3D" id="3.40.630.30">
    <property type="match status" value="1"/>
</dbReference>
<dbReference type="Proteomes" id="UP000008206">
    <property type="component" value="Plasmid Cy782205"/>
</dbReference>
<dbReference type="AlphaFoldDB" id="E0UNY8"/>
<keyword evidence="4" id="KW-0012">Acyltransferase</keyword>
<evidence type="ECO:0000256" key="3">
    <source>
        <dbReference type="ARBA" id="ARBA00022679"/>
    </source>
</evidence>
<dbReference type="RefSeq" id="WP_013325790.1">
    <property type="nucleotide sequence ID" value="NC_014504.1"/>
</dbReference>
<keyword evidence="1" id="KW-0678">Repressor</keyword>
<geneLocation type="plasmid" evidence="7 8">
    <name>Cy782205</name>
</geneLocation>
<dbReference type="EMBL" id="CP002203">
    <property type="protein sequence ID" value="ADN18668.1"/>
    <property type="molecule type" value="Genomic_DNA"/>
</dbReference>
<proteinExistence type="predicted"/>
<dbReference type="PROSITE" id="PS51186">
    <property type="entry name" value="GNAT"/>
    <property type="match status" value="1"/>
</dbReference>
<evidence type="ECO:0000256" key="1">
    <source>
        <dbReference type="ARBA" id="ARBA00022491"/>
    </source>
</evidence>
<dbReference type="HOGENOM" id="CLU_101288_3_1_3"/>
<dbReference type="CDD" id="cd04301">
    <property type="entry name" value="NAT_SF"/>
    <property type="match status" value="1"/>
</dbReference>
<dbReference type="SUPFAM" id="SSF55729">
    <property type="entry name" value="Acyl-CoA N-acyltransferases (Nat)"/>
    <property type="match status" value="1"/>
</dbReference>
<sequence length="166" mass="18461">MKRIELLSKEHNREGFDCGEIALNQFLQRTARQHIQKGLSRTFVLVDSEQPSVIIGFFTLTLCEVQVESLPPRWAKKYPAIVPGVKLARLAVSNDHQKQGIGSILLVEAMKKALVIAENAGVIGLFVDAKSNEVKGYYERFGFEGTKEHPLLLFLPLSSVKGLIDA</sequence>
<keyword evidence="8" id="KW-1185">Reference proteome</keyword>